<proteinExistence type="predicted"/>
<keyword evidence="2" id="KW-1185">Reference proteome</keyword>
<sequence length="126" mass="14393">ISKRGLRHVHILVWLADTNKPKDIADTDKIISSEIPDPSIDPVGYEAITRFMMHGPCGESNNTLSCMKDGRFSKHFPKAFASETTYDQFGYIVYKRRDTGINVEKGGTKLDNRYVVPYNRDLLVWL</sequence>
<accession>A0AAV0J122</accession>
<protein>
    <recommendedName>
        <fullName evidence="3">Helitron helicase-like domain-containing protein</fullName>
    </recommendedName>
</protein>
<evidence type="ECO:0000313" key="1">
    <source>
        <dbReference type="EMBL" id="CAI0402643.1"/>
    </source>
</evidence>
<dbReference type="PANTHER" id="PTHR10492:SF57">
    <property type="entry name" value="ATP-DEPENDENT DNA HELICASE"/>
    <property type="match status" value="1"/>
</dbReference>
<feature type="non-terminal residue" evidence="1">
    <location>
        <position position="1"/>
    </location>
</feature>
<dbReference type="PANTHER" id="PTHR10492">
    <property type="match status" value="1"/>
</dbReference>
<evidence type="ECO:0008006" key="3">
    <source>
        <dbReference type="Google" id="ProtNLM"/>
    </source>
</evidence>
<dbReference type="Proteomes" id="UP001154282">
    <property type="component" value="Unassembled WGS sequence"/>
</dbReference>
<dbReference type="AlphaFoldDB" id="A0AAV0J122"/>
<evidence type="ECO:0000313" key="2">
    <source>
        <dbReference type="Proteomes" id="UP001154282"/>
    </source>
</evidence>
<name>A0AAV0J122_9ROSI</name>
<comment type="caution">
    <text evidence="1">The sequence shown here is derived from an EMBL/GenBank/DDBJ whole genome shotgun (WGS) entry which is preliminary data.</text>
</comment>
<dbReference type="EMBL" id="CAMGYJ010000004">
    <property type="protein sequence ID" value="CAI0402643.1"/>
    <property type="molecule type" value="Genomic_DNA"/>
</dbReference>
<organism evidence="1 2">
    <name type="scientific">Linum tenue</name>
    <dbReference type="NCBI Taxonomy" id="586396"/>
    <lineage>
        <taxon>Eukaryota</taxon>
        <taxon>Viridiplantae</taxon>
        <taxon>Streptophyta</taxon>
        <taxon>Embryophyta</taxon>
        <taxon>Tracheophyta</taxon>
        <taxon>Spermatophyta</taxon>
        <taxon>Magnoliopsida</taxon>
        <taxon>eudicotyledons</taxon>
        <taxon>Gunneridae</taxon>
        <taxon>Pentapetalae</taxon>
        <taxon>rosids</taxon>
        <taxon>fabids</taxon>
        <taxon>Malpighiales</taxon>
        <taxon>Linaceae</taxon>
        <taxon>Linum</taxon>
    </lineage>
</organism>
<gene>
    <name evidence="1" type="ORF">LITE_LOCUS11698</name>
</gene>
<reference evidence="1" key="1">
    <citation type="submission" date="2022-08" db="EMBL/GenBank/DDBJ databases">
        <authorList>
            <person name="Gutierrez-Valencia J."/>
        </authorList>
    </citation>
    <scope>NUCLEOTIDE SEQUENCE</scope>
</reference>